<reference evidence="2 3" key="1">
    <citation type="submission" date="2021-06" db="EMBL/GenBank/DDBJ databases">
        <authorList>
            <person name="Palmer J.M."/>
        </authorList>
    </citation>
    <scope>NUCLEOTIDE SEQUENCE [LARGE SCALE GENOMIC DNA]</scope>
    <source>
        <strain evidence="2 3">MEX-2019</strain>
        <tissue evidence="2">Muscle</tissue>
    </source>
</reference>
<dbReference type="EMBL" id="JAHHUM010001046">
    <property type="protein sequence ID" value="KAK5614935.1"/>
    <property type="molecule type" value="Genomic_DNA"/>
</dbReference>
<organism evidence="2 3">
    <name type="scientific">Crenichthys baileyi</name>
    <name type="common">White River springfish</name>
    <dbReference type="NCBI Taxonomy" id="28760"/>
    <lineage>
        <taxon>Eukaryota</taxon>
        <taxon>Metazoa</taxon>
        <taxon>Chordata</taxon>
        <taxon>Craniata</taxon>
        <taxon>Vertebrata</taxon>
        <taxon>Euteleostomi</taxon>
        <taxon>Actinopterygii</taxon>
        <taxon>Neopterygii</taxon>
        <taxon>Teleostei</taxon>
        <taxon>Neoteleostei</taxon>
        <taxon>Acanthomorphata</taxon>
        <taxon>Ovalentaria</taxon>
        <taxon>Atherinomorphae</taxon>
        <taxon>Cyprinodontiformes</taxon>
        <taxon>Goodeidae</taxon>
        <taxon>Crenichthys</taxon>
    </lineage>
</organism>
<evidence type="ECO:0000313" key="3">
    <source>
        <dbReference type="Proteomes" id="UP001311232"/>
    </source>
</evidence>
<feature type="compositionally biased region" description="Basic residues" evidence="1">
    <location>
        <begin position="220"/>
        <end position="229"/>
    </location>
</feature>
<feature type="compositionally biased region" description="Polar residues" evidence="1">
    <location>
        <begin position="313"/>
        <end position="336"/>
    </location>
</feature>
<feature type="compositionally biased region" description="Polar residues" evidence="1">
    <location>
        <begin position="405"/>
        <end position="422"/>
    </location>
</feature>
<proteinExistence type="predicted"/>
<feature type="region of interest" description="Disordered" evidence="1">
    <location>
        <begin position="184"/>
        <end position="449"/>
    </location>
</feature>
<evidence type="ECO:0000313" key="2">
    <source>
        <dbReference type="EMBL" id="KAK5614935.1"/>
    </source>
</evidence>
<dbReference type="AlphaFoldDB" id="A0AAV9S188"/>
<feature type="region of interest" description="Disordered" evidence="1">
    <location>
        <begin position="1"/>
        <end position="125"/>
    </location>
</feature>
<keyword evidence="3" id="KW-1185">Reference proteome</keyword>
<sequence length="472" mass="50155">MRATSSRPVQSQLRWTVHRSSHAGPEFRAENQDEGPSEVQEAGDGDRGGVQAAGGDGRGGVQAAADRETADSGERCSPTPPASPRARSPSPGVARESCWQSEGVGPTGGKRCQEPGGCSLPSHTSSLKTILMCDVTYVGEERTGRGANPVLRLAPSGILLPPAPEWLPPQAGAVLENLGQSCNVSPLPSAQDPDNHWTSQDPRYHTGPGRHIQPANPHYPPRHNPKSLKHPPNPKPYSVPQAPATTAYSPLTVTAATAPPTPPLTPTYMQYSPPSQGSTMIHSPGQGCQGGAHYPKPSESSPSAPNPADDISMTDSPPSQGSTQILRPSWDNTTPVPASPYPSAPNAKAANHIPSIAPQTHTVFERSPAKTRSSSLEARQHRPHHRVSQCGQRTERAAQLPALSSGANPLFTDQTSSYSPEATEQEDRRPPSVQRAFNARSPDSWRGEPAVTAVGEDMSEHIEHLCNYAVSW</sequence>
<feature type="compositionally biased region" description="Polar residues" evidence="1">
    <location>
        <begin position="1"/>
        <end position="14"/>
    </location>
</feature>
<dbReference type="Proteomes" id="UP001311232">
    <property type="component" value="Unassembled WGS sequence"/>
</dbReference>
<feature type="compositionally biased region" description="Polar residues" evidence="1">
    <location>
        <begin position="268"/>
        <end position="281"/>
    </location>
</feature>
<comment type="caution">
    <text evidence="2">The sequence shown here is derived from an EMBL/GenBank/DDBJ whole genome shotgun (WGS) entry which is preliminary data.</text>
</comment>
<protein>
    <submittedName>
        <fullName evidence="2">Uncharacterized protein</fullName>
    </submittedName>
</protein>
<evidence type="ECO:0000256" key="1">
    <source>
        <dbReference type="SAM" id="MobiDB-lite"/>
    </source>
</evidence>
<feature type="compositionally biased region" description="Basic and acidic residues" evidence="1">
    <location>
        <begin position="65"/>
        <end position="74"/>
    </location>
</feature>
<accession>A0AAV9S188</accession>
<feature type="compositionally biased region" description="Gly residues" evidence="1">
    <location>
        <begin position="51"/>
        <end position="60"/>
    </location>
</feature>
<feature type="compositionally biased region" description="Low complexity" evidence="1">
    <location>
        <begin position="295"/>
        <end position="311"/>
    </location>
</feature>
<gene>
    <name evidence="2" type="ORF">CRENBAI_009074</name>
</gene>
<name>A0AAV9S188_9TELE</name>